<dbReference type="PROSITE" id="PS51257">
    <property type="entry name" value="PROKAR_LIPOPROTEIN"/>
    <property type="match status" value="1"/>
</dbReference>
<evidence type="ECO:0000313" key="2">
    <source>
        <dbReference type="EMBL" id="MXQ14479.1"/>
    </source>
</evidence>
<dbReference type="Pfam" id="PF06776">
    <property type="entry name" value="IalB"/>
    <property type="match status" value="1"/>
</dbReference>
<organism evidence="2 3">
    <name type="scientific">Microvirga makkahensis</name>
    <dbReference type="NCBI Taxonomy" id="1128670"/>
    <lineage>
        <taxon>Bacteria</taxon>
        <taxon>Pseudomonadati</taxon>
        <taxon>Pseudomonadota</taxon>
        <taxon>Alphaproteobacteria</taxon>
        <taxon>Hyphomicrobiales</taxon>
        <taxon>Methylobacteriaceae</taxon>
        <taxon>Microvirga</taxon>
    </lineage>
</organism>
<keyword evidence="3" id="KW-1185">Reference proteome</keyword>
<dbReference type="InterPro" id="IPR010642">
    <property type="entry name" value="Invasion_prot_B"/>
</dbReference>
<dbReference type="OrthoDB" id="7375326at2"/>
<name>A0A7X3SRV2_9HYPH</name>
<keyword evidence="1" id="KW-0732">Signal</keyword>
<dbReference type="Proteomes" id="UP000436483">
    <property type="component" value="Unassembled WGS sequence"/>
</dbReference>
<feature type="signal peptide" evidence="1">
    <location>
        <begin position="1"/>
        <end position="25"/>
    </location>
</feature>
<reference evidence="2 3" key="2">
    <citation type="submission" date="2020-01" db="EMBL/GenBank/DDBJ databases">
        <title>Microvirga sp. nov., an arsenate reduction bacterium isolated from Tibet hotspring sediments.</title>
        <authorList>
            <person name="Xian W.-D."/>
            <person name="Li W.-J."/>
        </authorList>
    </citation>
    <scope>NUCLEOTIDE SEQUENCE [LARGE SCALE GENOMIC DNA]</scope>
    <source>
        <strain evidence="2 3">KCTC 23863</strain>
    </source>
</reference>
<dbReference type="EMBL" id="WURB01000035">
    <property type="protein sequence ID" value="MXQ14479.1"/>
    <property type="molecule type" value="Genomic_DNA"/>
</dbReference>
<proteinExistence type="predicted"/>
<reference evidence="2 3" key="1">
    <citation type="submission" date="2019-12" db="EMBL/GenBank/DDBJ databases">
        <authorList>
            <person name="Yuan C.-G."/>
        </authorList>
    </citation>
    <scope>NUCLEOTIDE SEQUENCE [LARGE SCALE GENOMIC DNA]</scope>
    <source>
        <strain evidence="2 3">KCTC 23863</strain>
    </source>
</reference>
<feature type="chain" id="PRO_5031289310" evidence="1">
    <location>
        <begin position="26"/>
        <end position="193"/>
    </location>
</feature>
<dbReference type="RefSeq" id="WP_160888202.1">
    <property type="nucleotide sequence ID" value="NZ_WURB01000035.1"/>
</dbReference>
<evidence type="ECO:0000313" key="3">
    <source>
        <dbReference type="Proteomes" id="UP000436483"/>
    </source>
</evidence>
<dbReference type="Gene3D" id="2.60.40.1880">
    <property type="entry name" value="Invasion associated locus B (IalB) protein"/>
    <property type="match status" value="1"/>
</dbReference>
<accession>A0A7X3SRV2</accession>
<sequence length="193" mass="20978">MLRHANHAPSLMLSACLMLTGASPAAGQQLSSQPYRVKPSEVVVPPDVKLGQYRRVIRPFENWTLICDENLDARQMVCNITQVIENQAGRMAFSWSLAATKDGKPYMILRTPPTIGSNTPVSLQFEGRPEPIDVRIDGCNEIVCVGMLPVGPLLREQIDKAGTPRVSYLTAAGETVTIPAPLKGLAMALKAIK</sequence>
<evidence type="ECO:0000256" key="1">
    <source>
        <dbReference type="SAM" id="SignalP"/>
    </source>
</evidence>
<protein>
    <submittedName>
        <fullName evidence="2">Invasion associated locus B family protein</fullName>
    </submittedName>
</protein>
<comment type="caution">
    <text evidence="2">The sequence shown here is derived from an EMBL/GenBank/DDBJ whole genome shotgun (WGS) entry which is preliminary data.</text>
</comment>
<gene>
    <name evidence="2" type="ORF">GR328_24115</name>
</gene>
<dbReference type="AlphaFoldDB" id="A0A7X3SRV2"/>
<dbReference type="InterPro" id="IPR038696">
    <property type="entry name" value="IalB_sf"/>
</dbReference>